<keyword evidence="3" id="KW-1185">Reference proteome</keyword>
<dbReference type="RefSeq" id="WP_163285193.1">
    <property type="nucleotide sequence ID" value="NZ_JAAGVY010000015.1"/>
</dbReference>
<feature type="binding site" evidence="1">
    <location>
        <position position="311"/>
    </location>
    <ligand>
        <name>Zn(2+)</name>
        <dbReference type="ChEBI" id="CHEBI:29105"/>
    </ligand>
</feature>
<sequence length="399" mass="44926">MTSRVIEKITEIDIILRKTLITNSKSDNSNYRMGFLTGEPGISLFYYLNYLRTRDVENIALLECAIEKSFSILNNTLKLNSFHCNGISGFMSGLMLIHRGNIIDLKDLLHYFSFNTDNYLTSSFNKALNGKNFDFLHGAEGILNYFLLQNKAENKVADYINVLDNTKIVIPKKGVAWKSNLLIDKKRSGVYNLGLAHGMASTIIILSKIIEGYGNLKAQQLLERNLEFYFSEELSMEYSASFPNLSSLDEPPKNSRLGWCYGDLGISIALWYAGRALKNESIKKKAISVCEKTLVRKDYPLTGIKDAGLCHGTAGIAAIYSRMYILTGKLEFRVAYEYWILETLNFAQEDIKNAGYKSWTTEGGIYETNVLSGIAGIGIALNQYIHEIDTSWDNCLLLS</sequence>
<dbReference type="AlphaFoldDB" id="A0A7K3WRW6"/>
<dbReference type="Pfam" id="PF05147">
    <property type="entry name" value="LANC_like"/>
    <property type="match status" value="1"/>
</dbReference>
<dbReference type="InterPro" id="IPR007822">
    <property type="entry name" value="LANC-like"/>
</dbReference>
<protein>
    <submittedName>
        <fullName evidence="2">Lanthionine synthetase C family protein</fullName>
    </submittedName>
</protein>
<dbReference type="GO" id="GO:0046872">
    <property type="term" value="F:metal ion binding"/>
    <property type="evidence" value="ECO:0007669"/>
    <property type="project" value="UniProtKB-KW"/>
</dbReference>
<gene>
    <name evidence="2" type="ORF">G3O08_09835</name>
</gene>
<proteinExistence type="predicted"/>
<dbReference type="PRINTS" id="PR01950">
    <property type="entry name" value="LANCSUPER"/>
</dbReference>
<evidence type="ECO:0000256" key="1">
    <source>
        <dbReference type="PIRSR" id="PIRSR607822-1"/>
    </source>
</evidence>
<keyword evidence="1" id="KW-0862">Zinc</keyword>
<dbReference type="SUPFAM" id="SSF158745">
    <property type="entry name" value="LanC-like"/>
    <property type="match status" value="1"/>
</dbReference>
<dbReference type="Proteomes" id="UP000486602">
    <property type="component" value="Unassembled WGS sequence"/>
</dbReference>
<name>A0A7K3WRW6_9FLAO</name>
<dbReference type="GO" id="GO:0031179">
    <property type="term" value="P:peptide modification"/>
    <property type="evidence" value="ECO:0007669"/>
    <property type="project" value="InterPro"/>
</dbReference>
<dbReference type="PRINTS" id="PR01955">
    <property type="entry name" value="LANCFRANKIA"/>
</dbReference>
<evidence type="ECO:0000313" key="2">
    <source>
        <dbReference type="EMBL" id="NEN23801.1"/>
    </source>
</evidence>
<dbReference type="CDD" id="cd04793">
    <property type="entry name" value="LanC"/>
    <property type="match status" value="1"/>
</dbReference>
<dbReference type="InterPro" id="IPR033889">
    <property type="entry name" value="LanC"/>
</dbReference>
<accession>A0A7K3WRW6</accession>
<feature type="binding site" evidence="1">
    <location>
        <position position="260"/>
    </location>
    <ligand>
        <name>Zn(2+)</name>
        <dbReference type="ChEBI" id="CHEBI:29105"/>
    </ligand>
</feature>
<dbReference type="EMBL" id="JAAGVY010000015">
    <property type="protein sequence ID" value="NEN23801.1"/>
    <property type="molecule type" value="Genomic_DNA"/>
</dbReference>
<reference evidence="2 3" key="1">
    <citation type="submission" date="2020-02" db="EMBL/GenBank/DDBJ databases">
        <title>Out from the shadows clarifying the taxonomy of the family Cryomorphaceae and related taxa by utilizing the GTDB taxonomic framework.</title>
        <authorList>
            <person name="Bowman J.P."/>
        </authorList>
    </citation>
    <scope>NUCLEOTIDE SEQUENCE [LARGE SCALE GENOMIC DNA]</scope>
    <source>
        <strain evidence="2 3">QSSC 1-22</strain>
    </source>
</reference>
<organism evidence="2 3">
    <name type="scientific">Cryomorpha ignava</name>
    <dbReference type="NCBI Taxonomy" id="101383"/>
    <lineage>
        <taxon>Bacteria</taxon>
        <taxon>Pseudomonadati</taxon>
        <taxon>Bacteroidota</taxon>
        <taxon>Flavobacteriia</taxon>
        <taxon>Flavobacteriales</taxon>
        <taxon>Cryomorphaceae</taxon>
        <taxon>Cryomorpha</taxon>
    </lineage>
</organism>
<feature type="binding site" evidence="1">
    <location>
        <position position="310"/>
    </location>
    <ligand>
        <name>Zn(2+)</name>
        <dbReference type="ChEBI" id="CHEBI:29105"/>
    </ligand>
</feature>
<dbReference type="Gene3D" id="1.50.10.20">
    <property type="match status" value="1"/>
</dbReference>
<evidence type="ECO:0000313" key="3">
    <source>
        <dbReference type="Proteomes" id="UP000486602"/>
    </source>
</evidence>
<dbReference type="SMART" id="SM01260">
    <property type="entry name" value="LANC_like"/>
    <property type="match status" value="1"/>
</dbReference>
<keyword evidence="1" id="KW-0479">Metal-binding</keyword>
<comment type="caution">
    <text evidence="2">The sequence shown here is derived from an EMBL/GenBank/DDBJ whole genome shotgun (WGS) entry which is preliminary data.</text>
</comment>